<gene>
    <name evidence="1" type="ORF">E4P82_14540</name>
</gene>
<proteinExistence type="predicted"/>
<organism evidence="1 2">
    <name type="scientific">Candidatus Competibacter phosphatis</name>
    <dbReference type="NCBI Taxonomy" id="221280"/>
    <lineage>
        <taxon>Bacteria</taxon>
        <taxon>Pseudomonadati</taxon>
        <taxon>Pseudomonadota</taxon>
        <taxon>Gammaproteobacteria</taxon>
        <taxon>Candidatus Competibacteraceae</taxon>
        <taxon>Candidatus Competibacter</taxon>
    </lineage>
</organism>
<dbReference type="InterPro" id="IPR016631">
    <property type="entry name" value="Regulatory_RpfE"/>
</dbReference>
<evidence type="ECO:0000313" key="2">
    <source>
        <dbReference type="Proteomes" id="UP000760480"/>
    </source>
</evidence>
<name>A0ABX1TLM3_9GAMM</name>
<evidence type="ECO:0000313" key="1">
    <source>
        <dbReference type="EMBL" id="NMQ20306.1"/>
    </source>
</evidence>
<dbReference type="Proteomes" id="UP000760480">
    <property type="component" value="Unassembled WGS sequence"/>
</dbReference>
<sequence length="344" mass="38082">MATLLYLLVPGLLQQPDGTDPALFRSTAPALEWLLARADTGPVPATLDEVLFELFGLPAPIDADLPVAVLTHLADNGKAGDGDWWLRADPVHLRADMHGGVFLADARTLAIEADEATALVATFNQTFAEDGLRLEAPCPERWYLRLPTDPGIRTQTLSAAAGRNINALLPAGPNARRWHTLLTEIQMLFHGHPLNQAREQRRQPMINGLWFWGGGSCPTAARAPTAGLYARDPLVRGLARLSGTAIDPLPERAEDWREAAATETDSLTVLETTRHDAADGNPEHWIEHIATLERDWFAPCRRWLQTGKLTALHLYPGNGRRYTVTGAARWRFWQRARPLAQHLR</sequence>
<accession>A0ABX1TLM3</accession>
<comment type="caution">
    <text evidence="1">The sequence shown here is derived from an EMBL/GenBank/DDBJ whole genome shotgun (WGS) entry which is preliminary data.</text>
</comment>
<dbReference type="EMBL" id="SPMZ01000043">
    <property type="protein sequence ID" value="NMQ20306.1"/>
    <property type="molecule type" value="Genomic_DNA"/>
</dbReference>
<dbReference type="PIRSF" id="PIRSF015283">
    <property type="entry name" value="Regulatory_RpfE"/>
    <property type="match status" value="1"/>
</dbReference>
<evidence type="ECO:0008006" key="3">
    <source>
        <dbReference type="Google" id="ProtNLM"/>
    </source>
</evidence>
<keyword evidence="2" id="KW-1185">Reference proteome</keyword>
<protein>
    <recommendedName>
        <fullName evidence="3">Phosphoglycerate mutase</fullName>
    </recommendedName>
</protein>
<dbReference type="RefSeq" id="WP_169249570.1">
    <property type="nucleotide sequence ID" value="NZ_SPMZ01000043.1"/>
</dbReference>
<reference evidence="1 2" key="1">
    <citation type="submission" date="2019-03" db="EMBL/GenBank/DDBJ databases">
        <title>Metabolic reconstructions from genomes of highly enriched 'Candidatus Accumulibacter' and 'Candidatus Competibacter' bioreactor populations.</title>
        <authorList>
            <person name="Annavajhala M.K."/>
            <person name="Welles L."/>
            <person name="Abbas B."/>
            <person name="Sorokin D."/>
            <person name="Park H."/>
            <person name="Van Loosdrecht M."/>
            <person name="Chandran K."/>
        </authorList>
    </citation>
    <scope>NUCLEOTIDE SEQUENCE [LARGE SCALE GENOMIC DNA]</scope>
    <source>
        <strain evidence="1 2">SBR_G</strain>
    </source>
</reference>